<dbReference type="PANTHER" id="PTHR31402">
    <property type="entry name" value="UPF0711 PROTEIN C18ORF21"/>
    <property type="match status" value="1"/>
</dbReference>
<evidence type="ECO:0000256" key="1">
    <source>
        <dbReference type="ARBA" id="ARBA00006160"/>
    </source>
</evidence>
<protein>
    <submittedName>
        <fullName evidence="3">Chromosome 18 open reading frame 21</fullName>
    </submittedName>
</protein>
<dbReference type="InterPro" id="IPR029779">
    <property type="entry name" value="Rmp24-like"/>
</dbReference>
<dbReference type="EMBL" id="HADX01011137">
    <property type="protein sequence ID" value="SBP33369.1"/>
    <property type="molecule type" value="Transcribed_RNA"/>
</dbReference>
<gene>
    <name evidence="3" type="primary">C18ORF21</name>
</gene>
<dbReference type="PANTHER" id="PTHR31402:SF2">
    <property type="entry name" value="UPF0711 PROTEIN C18ORF21"/>
    <property type="match status" value="1"/>
</dbReference>
<dbReference type="AlphaFoldDB" id="A0A1A7XNY0"/>
<feature type="compositionally biased region" description="Polar residues" evidence="2">
    <location>
        <begin position="149"/>
        <end position="162"/>
    </location>
</feature>
<name>A0A1A7XNY0_9TELE</name>
<feature type="compositionally biased region" description="Low complexity" evidence="2">
    <location>
        <begin position="175"/>
        <end position="196"/>
    </location>
</feature>
<dbReference type="EMBL" id="HADW01018303">
    <property type="protein sequence ID" value="SBP19703.1"/>
    <property type="molecule type" value="Transcribed_RNA"/>
</dbReference>
<evidence type="ECO:0000256" key="2">
    <source>
        <dbReference type="SAM" id="MobiDB-lite"/>
    </source>
</evidence>
<comment type="similarity">
    <text evidence="1">Belongs to the UPF0711 family.</text>
</comment>
<feature type="compositionally biased region" description="Polar residues" evidence="2">
    <location>
        <begin position="133"/>
        <end position="142"/>
    </location>
</feature>
<reference evidence="3" key="1">
    <citation type="submission" date="2016-05" db="EMBL/GenBank/DDBJ databases">
        <authorList>
            <person name="Lavstsen T."/>
            <person name="Jespersen J.S."/>
        </authorList>
    </citation>
    <scope>NUCLEOTIDE SEQUENCE</scope>
    <source>
        <tissue evidence="3">Brain</tissue>
    </source>
</reference>
<sequence>MKPFSKGSFLLDASLLYQDTCPELSRFFLQSHLKKQDEQKKGKKSSSLLQSTSVCTYCYQWLKPDNHRVRLRPKRRPSARVQSILLRRARRQRLSLMQIKLLLRFQRSSSALMATCHACSKTSRHQGVNRDFLSTFSKTPGSANKHKTPQSSGRISTTTPRTSGKDKTPSQTPRSSISSNVSGSSSASSKSSSKSKPWVVQRLSKLLMREEKESSKKGGLKDFLSSL</sequence>
<organism evidence="3">
    <name type="scientific">Iconisemion striatum</name>
    <dbReference type="NCBI Taxonomy" id="60296"/>
    <lineage>
        <taxon>Eukaryota</taxon>
        <taxon>Metazoa</taxon>
        <taxon>Chordata</taxon>
        <taxon>Craniata</taxon>
        <taxon>Vertebrata</taxon>
        <taxon>Euteleostomi</taxon>
        <taxon>Actinopterygii</taxon>
        <taxon>Neopterygii</taxon>
        <taxon>Teleostei</taxon>
        <taxon>Neoteleostei</taxon>
        <taxon>Acanthomorphata</taxon>
        <taxon>Ovalentaria</taxon>
        <taxon>Atherinomorphae</taxon>
        <taxon>Cyprinodontiformes</taxon>
        <taxon>Nothobranchiidae</taxon>
        <taxon>Iconisemion</taxon>
    </lineage>
</organism>
<reference evidence="3" key="2">
    <citation type="submission" date="2016-06" db="EMBL/GenBank/DDBJ databases">
        <title>The genome of a short-lived fish provides insights into sex chromosome evolution and the genetic control of aging.</title>
        <authorList>
            <person name="Reichwald K."/>
            <person name="Felder M."/>
            <person name="Petzold A."/>
            <person name="Koch P."/>
            <person name="Groth M."/>
            <person name="Platzer M."/>
        </authorList>
    </citation>
    <scope>NUCLEOTIDE SEQUENCE</scope>
    <source>
        <tissue evidence="3">Brain</tissue>
    </source>
</reference>
<feature type="region of interest" description="Disordered" evidence="2">
    <location>
        <begin position="133"/>
        <end position="199"/>
    </location>
</feature>
<evidence type="ECO:0000313" key="3">
    <source>
        <dbReference type="EMBL" id="SBP19703.1"/>
    </source>
</evidence>
<proteinExistence type="inferred from homology"/>
<accession>A0A1A7XNY0</accession>
<dbReference type="Pfam" id="PF15719">
    <property type="entry name" value="Rmp24-like"/>
    <property type="match status" value="1"/>
</dbReference>